<dbReference type="SMART" id="SM00409">
    <property type="entry name" value="IG"/>
    <property type="match status" value="1"/>
</dbReference>
<dbReference type="Proteomes" id="UP000574277">
    <property type="component" value="Unassembled WGS sequence"/>
</dbReference>
<dbReference type="InterPro" id="IPR007110">
    <property type="entry name" value="Ig-like_dom"/>
</dbReference>
<dbReference type="Pfam" id="PF07686">
    <property type="entry name" value="V-set"/>
    <property type="match status" value="1"/>
</dbReference>
<dbReference type="InterPro" id="IPR036179">
    <property type="entry name" value="Ig-like_dom_sf"/>
</dbReference>
<gene>
    <name evidence="3" type="primary">Kv1</name>
    <name evidence="3" type="ORF">MESCAY_R15115</name>
</gene>
<feature type="non-terminal residue" evidence="3">
    <location>
        <position position="227"/>
    </location>
</feature>
<dbReference type="InterPro" id="IPR013783">
    <property type="entry name" value="Ig-like_fold"/>
</dbReference>
<feature type="non-terminal residue" evidence="3">
    <location>
        <position position="1"/>
    </location>
</feature>
<reference evidence="3 4" key="1">
    <citation type="submission" date="2019-09" db="EMBL/GenBank/DDBJ databases">
        <title>Bird 10,000 Genomes (B10K) Project - Family phase.</title>
        <authorList>
            <person name="Zhang G."/>
        </authorList>
    </citation>
    <scope>NUCLEOTIDE SEQUENCE [LARGE SCALE GENOMIC DNA]</scope>
    <source>
        <strain evidence="3">B10K-DU-001-44</strain>
        <tissue evidence="3">Muscle</tissue>
    </source>
</reference>
<name>A0A7L0P956_9AVES</name>
<dbReference type="PROSITE" id="PS50835">
    <property type="entry name" value="IG_LIKE"/>
    <property type="match status" value="1"/>
</dbReference>
<dbReference type="SMART" id="SM00406">
    <property type="entry name" value="IGv"/>
    <property type="match status" value="1"/>
</dbReference>
<dbReference type="InterPro" id="IPR013106">
    <property type="entry name" value="Ig_V-set"/>
</dbReference>
<proteinExistence type="predicted"/>
<evidence type="ECO:0000256" key="1">
    <source>
        <dbReference type="SAM" id="MobiDB-lite"/>
    </source>
</evidence>
<dbReference type="InterPro" id="IPR003599">
    <property type="entry name" value="Ig_sub"/>
</dbReference>
<dbReference type="SUPFAM" id="SSF48726">
    <property type="entry name" value="Immunoglobulin"/>
    <property type="match status" value="2"/>
</dbReference>
<evidence type="ECO:0000313" key="4">
    <source>
        <dbReference type="Proteomes" id="UP000574277"/>
    </source>
</evidence>
<feature type="compositionally biased region" description="Low complexity" evidence="1">
    <location>
        <begin position="11"/>
        <end position="22"/>
    </location>
</feature>
<dbReference type="PANTHER" id="PTHR23267">
    <property type="entry name" value="IMMUNOGLOBULIN LIGHT CHAIN"/>
    <property type="match status" value="1"/>
</dbReference>
<evidence type="ECO:0000259" key="2">
    <source>
        <dbReference type="PROSITE" id="PS50835"/>
    </source>
</evidence>
<feature type="region of interest" description="Disordered" evidence="1">
    <location>
        <begin position="1"/>
        <end position="25"/>
    </location>
</feature>
<comment type="caution">
    <text evidence="3">The sequence shown here is derived from an EMBL/GenBank/DDBJ whole genome shotgun (WGS) entry which is preliminary data.</text>
</comment>
<dbReference type="CDD" id="cd00099">
    <property type="entry name" value="IgV"/>
    <property type="match status" value="1"/>
</dbReference>
<dbReference type="InterPro" id="IPR050150">
    <property type="entry name" value="IgV_Light_Chain"/>
</dbReference>
<dbReference type="EMBL" id="VXAT01004334">
    <property type="protein sequence ID" value="NXL01896.1"/>
    <property type="molecule type" value="Genomic_DNA"/>
</dbReference>
<keyword evidence="4" id="KW-1185">Reference proteome</keyword>
<protein>
    <submittedName>
        <fullName evidence="3">KV1 protein</fullName>
    </submittedName>
</protein>
<feature type="domain" description="Ig-like" evidence="2">
    <location>
        <begin position="5"/>
        <end position="105"/>
    </location>
</feature>
<sequence length="227" mass="24906">SAESPTESRSPRAGGASAAGRGVQQSPEQLWVLPGQTANLSCRVLEHSSHVNWYKEQPDGSLQWIYQSSRFSSLKGKYSGRMEKENHFFLAISPAQREDSGVYYCSFYTFFPSFGNGTRLVVTGECPAVARRLGTSPGRFLPPRGTHFPSLDATQPQLSILVPVDAEEPGQSLATIPLLCHLHDLPPGWDTVRWQPGGQETPVMAAAVDEHGVLSAWSITWVPAEQW</sequence>
<accession>A0A7L0P956</accession>
<evidence type="ECO:0000313" key="3">
    <source>
        <dbReference type="EMBL" id="NXL01896.1"/>
    </source>
</evidence>
<dbReference type="Gene3D" id="2.60.40.10">
    <property type="entry name" value="Immunoglobulins"/>
    <property type="match status" value="1"/>
</dbReference>
<dbReference type="AlphaFoldDB" id="A0A7L0P956"/>
<organism evidence="3 4">
    <name type="scientific">Mesembrinibis cayennensis</name>
    <dbReference type="NCBI Taxonomy" id="1118748"/>
    <lineage>
        <taxon>Eukaryota</taxon>
        <taxon>Metazoa</taxon>
        <taxon>Chordata</taxon>
        <taxon>Craniata</taxon>
        <taxon>Vertebrata</taxon>
        <taxon>Euteleostomi</taxon>
        <taxon>Archelosauria</taxon>
        <taxon>Archosauria</taxon>
        <taxon>Dinosauria</taxon>
        <taxon>Saurischia</taxon>
        <taxon>Theropoda</taxon>
        <taxon>Coelurosauria</taxon>
        <taxon>Aves</taxon>
        <taxon>Neognathae</taxon>
        <taxon>Neoaves</taxon>
        <taxon>Aequornithes</taxon>
        <taxon>Pelecaniformes</taxon>
        <taxon>Threskiornithidae</taxon>
        <taxon>Mesembrinibis</taxon>
    </lineage>
</organism>